<name>A0A1H0D3T8_9BACT</name>
<dbReference type="PANTHER" id="PTHR12526">
    <property type="entry name" value="GLYCOSYLTRANSFERASE"/>
    <property type="match status" value="1"/>
</dbReference>
<gene>
    <name evidence="2" type="ORF">SAMN04488516_10417</name>
</gene>
<dbReference type="STRING" id="206665.SAMN04488516_10417"/>
<keyword evidence="3" id="KW-1185">Reference proteome</keyword>
<dbReference type="OrthoDB" id="9790710at2"/>
<dbReference type="AlphaFoldDB" id="A0A1H0D3T8"/>
<feature type="domain" description="Glycosyl transferase family 1" evidence="1">
    <location>
        <begin position="170"/>
        <end position="287"/>
    </location>
</feature>
<dbReference type="Pfam" id="PF00534">
    <property type="entry name" value="Glycos_transf_1"/>
    <property type="match status" value="1"/>
</dbReference>
<dbReference type="SUPFAM" id="SSF53756">
    <property type="entry name" value="UDP-Glycosyltransferase/glycogen phosphorylase"/>
    <property type="match status" value="1"/>
</dbReference>
<protein>
    <submittedName>
        <fullName evidence="2">Glycosyltransferase involved in cell wall bisynthesis</fullName>
    </submittedName>
</protein>
<evidence type="ECO:0000313" key="3">
    <source>
        <dbReference type="Proteomes" id="UP000199602"/>
    </source>
</evidence>
<organism evidence="2 3">
    <name type="scientific">Desulfonauticus submarinus</name>
    <dbReference type="NCBI Taxonomy" id="206665"/>
    <lineage>
        <taxon>Bacteria</taxon>
        <taxon>Pseudomonadati</taxon>
        <taxon>Thermodesulfobacteriota</taxon>
        <taxon>Desulfovibrionia</taxon>
        <taxon>Desulfovibrionales</taxon>
        <taxon>Desulfonauticaceae</taxon>
        <taxon>Desulfonauticus</taxon>
    </lineage>
</organism>
<sequence>MQIAFVNSTHKWGGVKTWTLDVALALKKYAKTNCIILGRKGPFLDKAQELSLRTYEIKFGPDYNPITIAKFITIFKKENIHYVIVNVGKDMRTAGVAAKILNIPVIHRVGLPGDMKNKIDVRLMHKWIKPKILVPCEYIKQGLLKNLPFLQSNEIKVILTGKEPSPTPPQKVHTPLQFISTSQLNPDKGHKDILFALCKLKQQGYDFHYHIVGTGKSEQELKQLASQLQLNDKITWHGFQKNVRNLLKKADVFILASYSEGLPNSLLEAMAEGLIPVARNVGGVKEISPSHTFLWEEENLFLSILEDLLNTQEYKLLKLKKEIWSFFQKKFNLLQKSLELNDILYKINSKK</sequence>
<dbReference type="Gene3D" id="3.40.50.2000">
    <property type="entry name" value="Glycogen Phosphorylase B"/>
    <property type="match status" value="2"/>
</dbReference>
<dbReference type="Proteomes" id="UP000199602">
    <property type="component" value="Unassembled WGS sequence"/>
</dbReference>
<accession>A0A1H0D3T8</accession>
<proteinExistence type="predicted"/>
<dbReference type="RefSeq" id="WP_092064639.1">
    <property type="nucleotide sequence ID" value="NZ_FNIN01000004.1"/>
</dbReference>
<dbReference type="InterPro" id="IPR001296">
    <property type="entry name" value="Glyco_trans_1"/>
</dbReference>
<evidence type="ECO:0000259" key="1">
    <source>
        <dbReference type="Pfam" id="PF00534"/>
    </source>
</evidence>
<keyword evidence="2" id="KW-0808">Transferase</keyword>
<evidence type="ECO:0000313" key="2">
    <source>
        <dbReference type="EMBL" id="SDN64834.1"/>
    </source>
</evidence>
<dbReference type="EMBL" id="FNIN01000004">
    <property type="protein sequence ID" value="SDN64834.1"/>
    <property type="molecule type" value="Genomic_DNA"/>
</dbReference>
<reference evidence="2 3" key="1">
    <citation type="submission" date="2016-10" db="EMBL/GenBank/DDBJ databases">
        <authorList>
            <person name="de Groot N.N."/>
        </authorList>
    </citation>
    <scope>NUCLEOTIDE SEQUENCE [LARGE SCALE GENOMIC DNA]</scope>
    <source>
        <strain evidence="2 3">DSM 15269</strain>
    </source>
</reference>
<dbReference type="GO" id="GO:0016757">
    <property type="term" value="F:glycosyltransferase activity"/>
    <property type="evidence" value="ECO:0007669"/>
    <property type="project" value="InterPro"/>
</dbReference>
<dbReference type="PANTHER" id="PTHR12526:SF630">
    <property type="entry name" value="GLYCOSYLTRANSFERASE"/>
    <property type="match status" value="1"/>
</dbReference>